<protein>
    <submittedName>
        <fullName evidence="2">DUF3006 family protein</fullName>
    </submittedName>
</protein>
<dbReference type="OrthoDB" id="2366034at2"/>
<accession>A0A6N7IWE1</accession>
<feature type="region of interest" description="Disordered" evidence="1">
    <location>
        <begin position="93"/>
        <end position="113"/>
    </location>
</feature>
<sequence>MARRNFLNVKGNTNNPYNYIIKKSPVHGGMGVKAIVERMGGEYAVVLLGQEQYKIILPLSYLPEEIRERDVLDIDININRKLTLQRLQRQSHRLKEKVKRARGEKVLQAPSQS</sequence>
<reference evidence="2 3" key="1">
    <citation type="submission" date="2019-10" db="EMBL/GenBank/DDBJ databases">
        <title>Comparative genomics of sulfur disproportionating microorganisms.</title>
        <authorList>
            <person name="Ward L.M."/>
            <person name="Bertran E."/>
            <person name="Johnston D."/>
        </authorList>
    </citation>
    <scope>NUCLEOTIDE SEQUENCE [LARGE SCALE GENOMIC DNA]</scope>
    <source>
        <strain evidence="2 3">DSM 14055</strain>
    </source>
</reference>
<feature type="compositionally biased region" description="Basic residues" evidence="1">
    <location>
        <begin position="93"/>
        <end position="102"/>
    </location>
</feature>
<evidence type="ECO:0000313" key="3">
    <source>
        <dbReference type="Proteomes" id="UP000441717"/>
    </source>
</evidence>
<organism evidence="2 3">
    <name type="scientific">Desulfofundulus thermobenzoicus</name>
    <dbReference type="NCBI Taxonomy" id="29376"/>
    <lineage>
        <taxon>Bacteria</taxon>
        <taxon>Bacillati</taxon>
        <taxon>Bacillota</taxon>
        <taxon>Clostridia</taxon>
        <taxon>Eubacteriales</taxon>
        <taxon>Peptococcaceae</taxon>
        <taxon>Desulfofundulus</taxon>
    </lineage>
</organism>
<dbReference type="InterPro" id="IPR021377">
    <property type="entry name" value="DUF3006"/>
</dbReference>
<dbReference type="Gene3D" id="6.20.120.50">
    <property type="match status" value="1"/>
</dbReference>
<dbReference type="AlphaFoldDB" id="A0A6N7IWE1"/>
<dbReference type="Pfam" id="PF11213">
    <property type="entry name" value="DUF3006"/>
    <property type="match status" value="1"/>
</dbReference>
<evidence type="ECO:0000313" key="2">
    <source>
        <dbReference type="EMBL" id="MQL53879.1"/>
    </source>
</evidence>
<dbReference type="Proteomes" id="UP000441717">
    <property type="component" value="Unassembled WGS sequence"/>
</dbReference>
<proteinExistence type="predicted"/>
<gene>
    <name evidence="2" type="ORF">GFC01_16775</name>
</gene>
<comment type="caution">
    <text evidence="2">The sequence shown here is derived from an EMBL/GenBank/DDBJ whole genome shotgun (WGS) entry which is preliminary data.</text>
</comment>
<keyword evidence="3" id="KW-1185">Reference proteome</keyword>
<name>A0A6N7IWE1_9FIRM</name>
<evidence type="ECO:0000256" key="1">
    <source>
        <dbReference type="SAM" id="MobiDB-lite"/>
    </source>
</evidence>
<dbReference type="EMBL" id="WHYR01000075">
    <property type="protein sequence ID" value="MQL53879.1"/>
    <property type="molecule type" value="Genomic_DNA"/>
</dbReference>